<dbReference type="GO" id="GO:0006417">
    <property type="term" value="P:regulation of translation"/>
    <property type="evidence" value="ECO:0007669"/>
    <property type="project" value="UniProtKB-KW"/>
</dbReference>
<protein>
    <recommendedName>
        <fullName evidence="3">Enhancer of translation termination 1</fullName>
    </recommendedName>
</protein>
<dbReference type="PANTHER" id="PTHR28290">
    <property type="entry name" value="ENHANCER OF TRANSLATION TERMINATION 1"/>
    <property type="match status" value="1"/>
</dbReference>
<accession>A0A1E3PDB1</accession>
<dbReference type="GO" id="GO:0005634">
    <property type="term" value="C:nucleus"/>
    <property type="evidence" value="ECO:0007669"/>
    <property type="project" value="UniProtKB-SubCell"/>
</dbReference>
<dbReference type="Pfam" id="PF12753">
    <property type="entry name" value="Nro1"/>
    <property type="match status" value="2"/>
</dbReference>
<evidence type="ECO:0000256" key="6">
    <source>
        <dbReference type="ARBA" id="ARBA00023163"/>
    </source>
</evidence>
<dbReference type="InterPro" id="IPR024318">
    <property type="entry name" value="Nro1/ETT1"/>
</dbReference>
<evidence type="ECO:0000256" key="7">
    <source>
        <dbReference type="ARBA" id="ARBA00023242"/>
    </source>
</evidence>
<dbReference type="EMBL" id="KV454415">
    <property type="protein sequence ID" value="ODQ63361.1"/>
    <property type="molecule type" value="Genomic_DNA"/>
</dbReference>
<dbReference type="OrthoDB" id="5598057at2759"/>
<dbReference type="STRING" id="857566.A0A1E3PDB1"/>
<feature type="region of interest" description="Disordered" evidence="9">
    <location>
        <begin position="128"/>
        <end position="147"/>
    </location>
</feature>
<dbReference type="GO" id="GO:2000640">
    <property type="term" value="P:positive regulation of SREBP signaling pathway"/>
    <property type="evidence" value="ECO:0007669"/>
    <property type="project" value="TreeGrafter"/>
</dbReference>
<keyword evidence="4" id="KW-0810">Translation regulation</keyword>
<sequence>MALKRQLGLKKATKAKKQKTSADDATSKPVNTVTPEGLASEEQQDQITIELGEDIDAEDEISQLVALYDTWKKSPQESPKPLLFGVIHECDRLLRNEDAKSPLPVGFHNIYALSLLDMAEFAEKSAEKVSKKNKKKQDKDQDVSKPKEDTSDAFIKAAIERVTLGLEKHKNSPVLLLTKAKAKVALVDDMMKFCASDARYQTAKAAVSILSDAVKDYETAEKTIEASSDSQFRDLIDEKQLDTVKNILEISEALGALEEEEEEEEEALDSYQSDNNNEESQAIVRMANRGLGEFYLAKAYPFLAAIEGDDDDEEGEEEDTAEQTTQAKALMEKSVEYLLKAESEADPDFYVVIAEAQISLGNLHDSDSEDQKALYSEAIARLHKAERAGVGRFDELIAELEDDM</sequence>
<name>A0A1E3PDB1_9ASCO</name>
<feature type="compositionally biased region" description="Basic residues" evidence="9">
    <location>
        <begin position="7"/>
        <end position="19"/>
    </location>
</feature>
<dbReference type="Proteomes" id="UP000095009">
    <property type="component" value="Unassembled WGS sequence"/>
</dbReference>
<comment type="subcellular location">
    <subcellularLocation>
        <location evidence="1">Nucleus</location>
    </subcellularLocation>
</comment>
<reference evidence="10 11" key="1">
    <citation type="journal article" date="2016" name="Proc. Natl. Acad. Sci. U.S.A.">
        <title>Comparative genomics of biotechnologically important yeasts.</title>
        <authorList>
            <person name="Riley R."/>
            <person name="Haridas S."/>
            <person name="Wolfe K.H."/>
            <person name="Lopes M.R."/>
            <person name="Hittinger C.T."/>
            <person name="Goeker M."/>
            <person name="Salamov A.A."/>
            <person name="Wisecaver J.H."/>
            <person name="Long T.M."/>
            <person name="Calvey C.H."/>
            <person name="Aerts A.L."/>
            <person name="Barry K.W."/>
            <person name="Choi C."/>
            <person name="Clum A."/>
            <person name="Coughlan A.Y."/>
            <person name="Deshpande S."/>
            <person name="Douglass A.P."/>
            <person name="Hanson S.J."/>
            <person name="Klenk H.-P."/>
            <person name="LaButti K.M."/>
            <person name="Lapidus A."/>
            <person name="Lindquist E.A."/>
            <person name="Lipzen A.M."/>
            <person name="Meier-Kolthoff J.P."/>
            <person name="Ohm R.A."/>
            <person name="Otillar R.P."/>
            <person name="Pangilinan J.L."/>
            <person name="Peng Y."/>
            <person name="Rokas A."/>
            <person name="Rosa C.A."/>
            <person name="Scheuner C."/>
            <person name="Sibirny A.A."/>
            <person name="Slot J.C."/>
            <person name="Stielow J.B."/>
            <person name="Sun H."/>
            <person name="Kurtzman C.P."/>
            <person name="Blackwell M."/>
            <person name="Grigoriev I.V."/>
            <person name="Jeffries T.W."/>
        </authorList>
    </citation>
    <scope>NUCLEOTIDE SEQUENCE [LARGE SCALE GENOMIC DNA]</scope>
    <source>
        <strain evidence="10 11">DSM 6958</strain>
    </source>
</reference>
<feature type="region of interest" description="Disordered" evidence="9">
    <location>
        <begin position="1"/>
        <end position="44"/>
    </location>
</feature>
<proteinExistence type="inferred from homology"/>
<comment type="similarity">
    <text evidence="2">Belongs to the ETT1 family.</text>
</comment>
<evidence type="ECO:0000256" key="5">
    <source>
        <dbReference type="ARBA" id="ARBA00023015"/>
    </source>
</evidence>
<dbReference type="PANTHER" id="PTHR28290:SF1">
    <property type="entry name" value="ENHANCER OF TRANSLATION TERMINATION 1"/>
    <property type="match status" value="1"/>
</dbReference>
<gene>
    <name evidence="10" type="ORF">NADFUDRAFT_62911</name>
</gene>
<evidence type="ECO:0000313" key="11">
    <source>
        <dbReference type="Proteomes" id="UP000095009"/>
    </source>
</evidence>
<feature type="compositionally biased region" description="Basic and acidic residues" evidence="9">
    <location>
        <begin position="137"/>
        <end position="147"/>
    </location>
</feature>
<dbReference type="AlphaFoldDB" id="A0A1E3PDB1"/>
<keyword evidence="8" id="KW-0175">Coiled coil</keyword>
<feature type="coiled-coil region" evidence="8">
    <location>
        <begin position="247"/>
        <end position="281"/>
    </location>
</feature>
<keyword evidence="6" id="KW-0804">Transcription</keyword>
<keyword evidence="7" id="KW-0539">Nucleus</keyword>
<evidence type="ECO:0000256" key="1">
    <source>
        <dbReference type="ARBA" id="ARBA00004123"/>
    </source>
</evidence>
<evidence type="ECO:0000256" key="8">
    <source>
        <dbReference type="SAM" id="Coils"/>
    </source>
</evidence>
<keyword evidence="11" id="KW-1185">Reference proteome</keyword>
<evidence type="ECO:0000256" key="3">
    <source>
        <dbReference type="ARBA" id="ARBA00017359"/>
    </source>
</evidence>
<evidence type="ECO:0000313" key="10">
    <source>
        <dbReference type="EMBL" id="ODQ63361.1"/>
    </source>
</evidence>
<keyword evidence="5" id="KW-0805">Transcription regulation</keyword>
<evidence type="ECO:0000256" key="2">
    <source>
        <dbReference type="ARBA" id="ARBA00007273"/>
    </source>
</evidence>
<evidence type="ECO:0000256" key="9">
    <source>
        <dbReference type="SAM" id="MobiDB-lite"/>
    </source>
</evidence>
<evidence type="ECO:0000256" key="4">
    <source>
        <dbReference type="ARBA" id="ARBA00022845"/>
    </source>
</evidence>
<organism evidence="10 11">
    <name type="scientific">Nadsonia fulvescens var. elongata DSM 6958</name>
    <dbReference type="NCBI Taxonomy" id="857566"/>
    <lineage>
        <taxon>Eukaryota</taxon>
        <taxon>Fungi</taxon>
        <taxon>Dikarya</taxon>
        <taxon>Ascomycota</taxon>
        <taxon>Saccharomycotina</taxon>
        <taxon>Dipodascomycetes</taxon>
        <taxon>Dipodascales</taxon>
        <taxon>Dipodascales incertae sedis</taxon>
        <taxon>Nadsonia</taxon>
    </lineage>
</organism>